<feature type="domain" description="SLH" evidence="1">
    <location>
        <begin position="660"/>
        <end position="723"/>
    </location>
</feature>
<dbReference type="Pfam" id="PF00395">
    <property type="entry name" value="SLH"/>
    <property type="match status" value="2"/>
</dbReference>
<feature type="domain" description="SLH" evidence="1">
    <location>
        <begin position="596"/>
        <end position="659"/>
    </location>
</feature>
<keyword evidence="3" id="KW-1185">Reference proteome</keyword>
<dbReference type="InterPro" id="IPR001119">
    <property type="entry name" value="SLH_dom"/>
</dbReference>
<dbReference type="PROSITE" id="PS51272">
    <property type="entry name" value="SLH"/>
    <property type="match status" value="3"/>
</dbReference>
<organism evidence="2 3">
    <name type="scientific">Zarconia navalis LEGE 11467</name>
    <dbReference type="NCBI Taxonomy" id="1828826"/>
    <lineage>
        <taxon>Bacteria</taxon>
        <taxon>Bacillati</taxon>
        <taxon>Cyanobacteriota</taxon>
        <taxon>Cyanophyceae</taxon>
        <taxon>Oscillatoriophycideae</taxon>
        <taxon>Oscillatoriales</taxon>
        <taxon>Oscillatoriales incertae sedis</taxon>
        <taxon>Zarconia</taxon>
        <taxon>Zarconia navalis</taxon>
    </lineage>
</organism>
<evidence type="ECO:0000259" key="1">
    <source>
        <dbReference type="PROSITE" id="PS51272"/>
    </source>
</evidence>
<reference evidence="2" key="1">
    <citation type="submission" date="2020-10" db="EMBL/GenBank/DDBJ databases">
        <authorList>
            <person name="Castelo-Branco R."/>
            <person name="Eusebio N."/>
            <person name="Adriana R."/>
            <person name="Vieira A."/>
            <person name="Brugerolle De Fraissinette N."/>
            <person name="Rezende De Castro R."/>
            <person name="Schneider M.P."/>
            <person name="Vasconcelos V."/>
            <person name="Leao P.N."/>
        </authorList>
    </citation>
    <scope>NUCLEOTIDE SEQUENCE</scope>
    <source>
        <strain evidence="2">LEGE 11467</strain>
    </source>
</reference>
<dbReference type="PANTHER" id="PTHR43308:SF5">
    <property type="entry name" value="S-LAYER PROTEIN _ PEPTIDOGLYCAN ENDO-BETA-N-ACETYLGLUCOSAMINIDASE"/>
    <property type="match status" value="1"/>
</dbReference>
<name>A0A928Z7P3_9CYAN</name>
<evidence type="ECO:0000313" key="2">
    <source>
        <dbReference type="EMBL" id="MBE9040750.1"/>
    </source>
</evidence>
<gene>
    <name evidence="2" type="ORF">IQ235_08155</name>
</gene>
<dbReference type="PANTHER" id="PTHR43308">
    <property type="entry name" value="OUTER MEMBRANE PROTEIN ALPHA-RELATED"/>
    <property type="match status" value="1"/>
</dbReference>
<feature type="domain" description="SLH" evidence="1">
    <location>
        <begin position="536"/>
        <end position="595"/>
    </location>
</feature>
<dbReference type="EMBL" id="JADEXN010000114">
    <property type="protein sequence ID" value="MBE9040750.1"/>
    <property type="molecule type" value="Genomic_DNA"/>
</dbReference>
<proteinExistence type="predicted"/>
<dbReference type="Proteomes" id="UP000621799">
    <property type="component" value="Unassembled WGS sequence"/>
</dbReference>
<sequence>MANPSNTYDLIVYGDEVPGILGLVSAAREYYRRMRQYPRTLLMVKSNAKDGLGGTLVRGELAYLDRSSLDWNFLQSMGLPTFGDPANIYKEFLKRAEVDWIALDPKKGDAAARWMLGQVGAQILSNVRIESTIVENSLLTGIKLRRGDTYWGKQFIDATVNAELAQFAGVRKLKGYETFGLPESELPVTLCFQTEGLSIPTLKQVETSSLTRFSNPRDLEAQHWLDIAAGFAAELATILRGDLFDAAGRLKTLYQAKDFVDIRSRALSIAYHSFRQKKWSLAETGSVFDNGNVAVLPQERLSWNSLLFYVNGTEAEKLARTGAKPTPAMEEEMDWVATWIKKAMGATSVKPATELYIRHAGNVTGVVEPLTGTKMLEGGVPDSEALASFSYHFDVRGGITGLGAKGREKGYSRVGFHTKPIFNVGIRHAQIRDVPNLAVVSPASGFEGYASSAGRIVEFNVAVAQGLGIASAIALIENRNLAEITNLEVRKVLVKTGQLPRIYGQPNPEAAAKMRKFEADLVIPPSSKPTSPLPILTPTQLTDIREHWAQEFIQPLFEKEYLQGFGDRTFRPQANLTRAEYAAIVAKTFDFPLKSEPIDFFDVSSDFWGADAITKATRMGFISGFPNGTFRPQKNLTRTEALVALVSGLVLVADNTDILEFYLDRNQIPSYATRAIAAATQHGLVVNHPHRQRLNPLASIRRAEVAATIYQALVLKSRMPAILSPYIADADIESLNR</sequence>
<dbReference type="Pfam" id="PF12831">
    <property type="entry name" value="FAD_oxidored"/>
    <property type="match status" value="1"/>
</dbReference>
<protein>
    <submittedName>
        <fullName evidence="2">S-layer homology domain-containing protein</fullName>
    </submittedName>
</protein>
<evidence type="ECO:0000313" key="3">
    <source>
        <dbReference type="Proteomes" id="UP000621799"/>
    </source>
</evidence>
<comment type="caution">
    <text evidence="2">The sequence shown here is derived from an EMBL/GenBank/DDBJ whole genome shotgun (WGS) entry which is preliminary data.</text>
</comment>
<accession>A0A928Z7P3</accession>
<dbReference type="RefSeq" id="WP_264320994.1">
    <property type="nucleotide sequence ID" value="NZ_JADEXN010000114.1"/>
</dbReference>
<dbReference type="InterPro" id="IPR051465">
    <property type="entry name" value="Cell_Envelope_Struct_Comp"/>
</dbReference>
<dbReference type="AlphaFoldDB" id="A0A928Z7P3"/>